<feature type="transmembrane region" description="Helical" evidence="1">
    <location>
        <begin position="103"/>
        <end position="121"/>
    </location>
</feature>
<gene>
    <name evidence="2" type="ORF">BO72DRAFT_283895</name>
</gene>
<evidence type="ECO:0000256" key="1">
    <source>
        <dbReference type="SAM" id="Phobius"/>
    </source>
</evidence>
<reference evidence="2 3" key="1">
    <citation type="submission" date="2018-02" db="EMBL/GenBank/DDBJ databases">
        <title>The genomes of Aspergillus section Nigri reveals drivers in fungal speciation.</title>
        <authorList>
            <consortium name="DOE Joint Genome Institute"/>
            <person name="Vesth T.C."/>
            <person name="Nybo J."/>
            <person name="Theobald S."/>
            <person name="Brandl J."/>
            <person name="Frisvad J.C."/>
            <person name="Nielsen K.F."/>
            <person name="Lyhne E.K."/>
            <person name="Kogle M.E."/>
            <person name="Kuo A."/>
            <person name="Riley R."/>
            <person name="Clum A."/>
            <person name="Nolan M."/>
            <person name="Lipzen A."/>
            <person name="Salamov A."/>
            <person name="Henrissat B."/>
            <person name="Wiebenga A."/>
            <person name="De vries R.P."/>
            <person name="Grigoriev I.V."/>
            <person name="Mortensen U.H."/>
            <person name="Andersen M.R."/>
            <person name="Baker S.E."/>
        </authorList>
    </citation>
    <scope>NUCLEOTIDE SEQUENCE [LARGE SCALE GENOMIC DNA]</scope>
    <source>
        <strain evidence="2 3">CBS 313.89</strain>
    </source>
</reference>
<keyword evidence="3" id="KW-1185">Reference proteome</keyword>
<evidence type="ECO:0000313" key="2">
    <source>
        <dbReference type="EMBL" id="RAK80566.1"/>
    </source>
</evidence>
<dbReference type="Proteomes" id="UP000249789">
    <property type="component" value="Unassembled WGS sequence"/>
</dbReference>
<proteinExistence type="predicted"/>
<evidence type="ECO:0000313" key="3">
    <source>
        <dbReference type="Proteomes" id="UP000249789"/>
    </source>
</evidence>
<feature type="transmembrane region" description="Helical" evidence="1">
    <location>
        <begin position="61"/>
        <end position="82"/>
    </location>
</feature>
<dbReference type="RefSeq" id="XP_040804576.1">
    <property type="nucleotide sequence ID" value="XM_040940308.1"/>
</dbReference>
<protein>
    <submittedName>
        <fullName evidence="2">Uncharacterized protein</fullName>
    </submittedName>
</protein>
<keyword evidence="1" id="KW-1133">Transmembrane helix</keyword>
<dbReference type="EMBL" id="KZ824628">
    <property type="protein sequence ID" value="RAK80566.1"/>
    <property type="molecule type" value="Genomic_DNA"/>
</dbReference>
<dbReference type="VEuPathDB" id="FungiDB:BO72DRAFT_283895"/>
<keyword evidence="1" id="KW-0472">Membrane</keyword>
<keyword evidence="1" id="KW-0812">Transmembrane</keyword>
<dbReference type="AlphaFoldDB" id="A0A8G1W2K8"/>
<sequence length="163" mass="18571">MNCSNDVSQAGLNFLLFYRMNDPQKFGSWGSRCMYCSVLRKVSELIMMLTRASGTPFLSRLYRILCGLFRILVPLACYVLNFCWKKNFLSKKEKGVCRLLGRFRNSGILSFSFLFLLGLFFKKKKLVLLLHSSNPFLLFPTKTADNDDDDGGGGGITSRFFDP</sequence>
<accession>A0A8G1W2K8</accession>
<name>A0A8G1W2K8_9EURO</name>
<organism evidence="2 3">
    <name type="scientific">Aspergillus fijiensis CBS 313.89</name>
    <dbReference type="NCBI Taxonomy" id="1448319"/>
    <lineage>
        <taxon>Eukaryota</taxon>
        <taxon>Fungi</taxon>
        <taxon>Dikarya</taxon>
        <taxon>Ascomycota</taxon>
        <taxon>Pezizomycotina</taxon>
        <taxon>Eurotiomycetes</taxon>
        <taxon>Eurotiomycetidae</taxon>
        <taxon>Eurotiales</taxon>
        <taxon>Aspergillaceae</taxon>
        <taxon>Aspergillus</taxon>
    </lineage>
</organism>
<dbReference type="GeneID" id="63857641"/>